<dbReference type="PaxDb" id="3218-PP1S267_20V6.1"/>
<dbReference type="Proteomes" id="UP000006727">
    <property type="component" value="Chromosome 4"/>
</dbReference>
<proteinExistence type="predicted"/>
<evidence type="ECO:0008006" key="6">
    <source>
        <dbReference type="Google" id="ProtNLM"/>
    </source>
</evidence>
<accession>A0A2K1KLQ6</accession>
<reference evidence="4" key="3">
    <citation type="submission" date="2020-12" db="UniProtKB">
        <authorList>
            <consortium name="EnsemblPlants"/>
        </authorList>
    </citation>
    <scope>IDENTIFICATION</scope>
</reference>
<dbReference type="InParanoid" id="A0A2K1KLQ6"/>
<organism evidence="3">
    <name type="scientific">Physcomitrium patens</name>
    <name type="common">Spreading-leaved earth moss</name>
    <name type="synonym">Physcomitrella patens</name>
    <dbReference type="NCBI Taxonomy" id="3218"/>
    <lineage>
        <taxon>Eukaryota</taxon>
        <taxon>Viridiplantae</taxon>
        <taxon>Streptophyta</taxon>
        <taxon>Embryophyta</taxon>
        <taxon>Bryophyta</taxon>
        <taxon>Bryophytina</taxon>
        <taxon>Bryopsida</taxon>
        <taxon>Funariidae</taxon>
        <taxon>Funariales</taxon>
        <taxon>Funariaceae</taxon>
        <taxon>Physcomitrium</taxon>
    </lineage>
</organism>
<keyword evidence="2" id="KW-0472">Membrane</keyword>
<sequence>MASRMISKMHQDFDSVLWTKFASMAVVFLAFGAMLYQDHAHPRPPRRVAVIPQQKPVSRVREGSATSHRRPNRSAAPIPLTFRQMYSLLAALSALSLLVSLLYYLESGNSGPQRNHRHLSSRRFT</sequence>
<feature type="region of interest" description="Disordered" evidence="1">
    <location>
        <begin position="48"/>
        <end position="74"/>
    </location>
</feature>
<evidence type="ECO:0000256" key="2">
    <source>
        <dbReference type="SAM" id="Phobius"/>
    </source>
</evidence>
<feature type="transmembrane region" description="Helical" evidence="2">
    <location>
        <begin position="85"/>
        <end position="105"/>
    </location>
</feature>
<feature type="transmembrane region" description="Helical" evidence="2">
    <location>
        <begin position="21"/>
        <end position="37"/>
    </location>
</feature>
<evidence type="ECO:0000313" key="5">
    <source>
        <dbReference type="Proteomes" id="UP000006727"/>
    </source>
</evidence>
<protein>
    <recommendedName>
        <fullName evidence="6">Transmembrane protein</fullName>
    </recommendedName>
</protein>
<reference evidence="3 5" key="2">
    <citation type="journal article" date="2018" name="Plant J.">
        <title>The Physcomitrella patens chromosome-scale assembly reveals moss genome structure and evolution.</title>
        <authorList>
            <person name="Lang D."/>
            <person name="Ullrich K.K."/>
            <person name="Murat F."/>
            <person name="Fuchs J."/>
            <person name="Jenkins J."/>
            <person name="Haas F.B."/>
            <person name="Piednoel M."/>
            <person name="Gundlach H."/>
            <person name="Van Bel M."/>
            <person name="Meyberg R."/>
            <person name="Vives C."/>
            <person name="Morata J."/>
            <person name="Symeonidi A."/>
            <person name="Hiss M."/>
            <person name="Muchero W."/>
            <person name="Kamisugi Y."/>
            <person name="Saleh O."/>
            <person name="Blanc G."/>
            <person name="Decker E.L."/>
            <person name="van Gessel N."/>
            <person name="Grimwood J."/>
            <person name="Hayes R.D."/>
            <person name="Graham S.W."/>
            <person name="Gunter L.E."/>
            <person name="McDaniel S.F."/>
            <person name="Hoernstein S.N.W."/>
            <person name="Larsson A."/>
            <person name="Li F.W."/>
            <person name="Perroud P.F."/>
            <person name="Phillips J."/>
            <person name="Ranjan P."/>
            <person name="Rokshar D.S."/>
            <person name="Rothfels C.J."/>
            <person name="Schneider L."/>
            <person name="Shu S."/>
            <person name="Stevenson D.W."/>
            <person name="Thummler F."/>
            <person name="Tillich M."/>
            <person name="Villarreal Aguilar J.C."/>
            <person name="Widiez T."/>
            <person name="Wong G.K."/>
            <person name="Wymore A."/>
            <person name="Zhang Y."/>
            <person name="Zimmer A.D."/>
            <person name="Quatrano R.S."/>
            <person name="Mayer K.F.X."/>
            <person name="Goodstein D."/>
            <person name="Casacuberta J.M."/>
            <person name="Vandepoele K."/>
            <person name="Reski R."/>
            <person name="Cuming A.C."/>
            <person name="Tuskan G.A."/>
            <person name="Maumus F."/>
            <person name="Salse J."/>
            <person name="Schmutz J."/>
            <person name="Rensing S.A."/>
        </authorList>
    </citation>
    <scope>NUCLEOTIDE SEQUENCE [LARGE SCALE GENOMIC DNA]</scope>
    <source>
        <strain evidence="4 5">cv. Gransden 2004</strain>
    </source>
</reference>
<evidence type="ECO:0000313" key="3">
    <source>
        <dbReference type="EMBL" id="PNR54701.1"/>
    </source>
</evidence>
<evidence type="ECO:0000256" key="1">
    <source>
        <dbReference type="SAM" id="MobiDB-lite"/>
    </source>
</evidence>
<dbReference type="EMBL" id="ABEU02000004">
    <property type="protein sequence ID" value="PNR54701.1"/>
    <property type="molecule type" value="Genomic_DNA"/>
</dbReference>
<keyword evidence="2" id="KW-1133">Transmembrane helix</keyword>
<keyword evidence="5" id="KW-1185">Reference proteome</keyword>
<dbReference type="AlphaFoldDB" id="A0A2K1KLQ6"/>
<name>A0A2K1KLQ6_PHYPA</name>
<reference evidence="3 5" key="1">
    <citation type="journal article" date="2008" name="Science">
        <title>The Physcomitrella genome reveals evolutionary insights into the conquest of land by plants.</title>
        <authorList>
            <person name="Rensing S."/>
            <person name="Lang D."/>
            <person name="Zimmer A."/>
            <person name="Terry A."/>
            <person name="Salamov A."/>
            <person name="Shapiro H."/>
            <person name="Nishiyama T."/>
            <person name="Perroud P.-F."/>
            <person name="Lindquist E."/>
            <person name="Kamisugi Y."/>
            <person name="Tanahashi T."/>
            <person name="Sakakibara K."/>
            <person name="Fujita T."/>
            <person name="Oishi K."/>
            <person name="Shin-I T."/>
            <person name="Kuroki Y."/>
            <person name="Toyoda A."/>
            <person name="Suzuki Y."/>
            <person name="Hashimoto A."/>
            <person name="Yamaguchi K."/>
            <person name="Sugano A."/>
            <person name="Kohara Y."/>
            <person name="Fujiyama A."/>
            <person name="Anterola A."/>
            <person name="Aoki S."/>
            <person name="Ashton N."/>
            <person name="Barbazuk W.B."/>
            <person name="Barker E."/>
            <person name="Bennetzen J."/>
            <person name="Bezanilla M."/>
            <person name="Blankenship R."/>
            <person name="Cho S.H."/>
            <person name="Dutcher S."/>
            <person name="Estelle M."/>
            <person name="Fawcett J.A."/>
            <person name="Gundlach H."/>
            <person name="Hanada K."/>
            <person name="Heyl A."/>
            <person name="Hicks K.A."/>
            <person name="Hugh J."/>
            <person name="Lohr M."/>
            <person name="Mayer K."/>
            <person name="Melkozernov A."/>
            <person name="Murata T."/>
            <person name="Nelson D."/>
            <person name="Pils B."/>
            <person name="Prigge M."/>
            <person name="Reiss B."/>
            <person name="Renner T."/>
            <person name="Rombauts S."/>
            <person name="Rushton P."/>
            <person name="Sanderfoot A."/>
            <person name="Schween G."/>
            <person name="Shiu S.-H."/>
            <person name="Stueber K."/>
            <person name="Theodoulou F.L."/>
            <person name="Tu H."/>
            <person name="Van de Peer Y."/>
            <person name="Verrier P.J."/>
            <person name="Waters E."/>
            <person name="Wood A."/>
            <person name="Yang L."/>
            <person name="Cove D."/>
            <person name="Cuming A."/>
            <person name="Hasebe M."/>
            <person name="Lucas S."/>
            <person name="Mishler D.B."/>
            <person name="Reski R."/>
            <person name="Grigoriev I."/>
            <person name="Quatrano R.S."/>
            <person name="Boore J.L."/>
        </authorList>
    </citation>
    <scope>NUCLEOTIDE SEQUENCE [LARGE SCALE GENOMIC DNA]</scope>
    <source>
        <strain evidence="4 5">cv. Gransden 2004</strain>
    </source>
</reference>
<dbReference type="EnsemblPlants" id="Pp3c4_890V3.1">
    <property type="protein sequence ID" value="PAC:32921942.CDS.1"/>
    <property type="gene ID" value="Pp3c4_890"/>
</dbReference>
<gene>
    <name evidence="3" type="ORF">PHYPA_005594</name>
</gene>
<dbReference type="Gramene" id="Pp3c4_890V3.1">
    <property type="protein sequence ID" value="PAC:32921942.CDS.1"/>
    <property type="gene ID" value="Pp3c4_890"/>
</dbReference>
<keyword evidence="2" id="KW-0812">Transmembrane</keyword>
<evidence type="ECO:0000313" key="4">
    <source>
        <dbReference type="EnsemblPlants" id="PAC:32921942.CDS.1"/>
    </source>
</evidence>